<keyword evidence="3" id="KW-0732">Signal</keyword>
<dbReference type="SUPFAM" id="SSF55797">
    <property type="entry name" value="PR-1-like"/>
    <property type="match status" value="1"/>
</dbReference>
<reference evidence="5 6" key="1">
    <citation type="journal article" date="2019" name="Proc. Natl. Acad. Sci. U.S.A.">
        <title>Regulatory changes in pterin and carotenoid genes underlie balanced color polymorphisms in the wall lizard.</title>
        <authorList>
            <person name="Andrade P."/>
            <person name="Pinho C."/>
            <person name="Perez I de Lanuza G."/>
            <person name="Afonso S."/>
            <person name="Brejcha J."/>
            <person name="Rubin C.J."/>
            <person name="Wallerman O."/>
            <person name="Pereira P."/>
            <person name="Sabatino S.J."/>
            <person name="Bellati A."/>
            <person name="Pellitteri-Rosa D."/>
            <person name="Bosakova Z."/>
            <person name="Bunikis I."/>
            <person name="Carretero M.A."/>
            <person name="Feiner N."/>
            <person name="Marsik P."/>
            <person name="Pauperio F."/>
            <person name="Salvi D."/>
            <person name="Soler L."/>
            <person name="While G.M."/>
            <person name="Uller T."/>
            <person name="Font E."/>
            <person name="Andersson L."/>
            <person name="Carneiro M."/>
        </authorList>
    </citation>
    <scope>NUCLEOTIDE SEQUENCE</scope>
</reference>
<dbReference type="SMART" id="SM00198">
    <property type="entry name" value="SCP"/>
    <property type="match status" value="1"/>
</dbReference>
<dbReference type="InterPro" id="IPR035940">
    <property type="entry name" value="CAP_sf"/>
</dbReference>
<feature type="transmembrane region" description="Helical" evidence="2">
    <location>
        <begin position="239"/>
        <end position="259"/>
    </location>
</feature>
<accession>A0A670JVN6</accession>
<feature type="domain" description="SCP" evidence="4">
    <location>
        <begin position="35"/>
        <end position="184"/>
    </location>
</feature>
<dbReference type="RefSeq" id="XP_028602651.1">
    <property type="nucleotide sequence ID" value="XM_028746818.1"/>
</dbReference>
<keyword evidence="6" id="KW-1185">Reference proteome</keyword>
<evidence type="ECO:0000313" key="6">
    <source>
        <dbReference type="Proteomes" id="UP000472272"/>
    </source>
</evidence>
<dbReference type="Gene3D" id="3.40.33.10">
    <property type="entry name" value="CAP"/>
    <property type="match status" value="1"/>
</dbReference>
<dbReference type="GeneTree" id="ENSGT00940000166459"/>
<keyword evidence="2" id="KW-1133">Transmembrane helix</keyword>
<evidence type="ECO:0000256" key="3">
    <source>
        <dbReference type="SAM" id="SignalP"/>
    </source>
</evidence>
<dbReference type="KEGG" id="pmua:114605477"/>
<dbReference type="InterPro" id="IPR018244">
    <property type="entry name" value="Allrgn_V5/Tpx1_CS"/>
</dbReference>
<name>A0A670JVN6_PODMU</name>
<reference evidence="5" key="3">
    <citation type="submission" date="2025-09" db="UniProtKB">
        <authorList>
            <consortium name="Ensembl"/>
        </authorList>
    </citation>
    <scope>IDENTIFICATION</scope>
</reference>
<dbReference type="InterPro" id="IPR001283">
    <property type="entry name" value="CRISP-related"/>
</dbReference>
<keyword evidence="2" id="KW-0812">Transmembrane</keyword>
<gene>
    <name evidence="5" type="primary">LOC114605477</name>
</gene>
<dbReference type="AlphaFoldDB" id="A0A670JVN6"/>
<comment type="similarity">
    <text evidence="1">Belongs to the CRISP family.</text>
</comment>
<sequence>MRRFWPCAVVLGLLAVEGVRGAQKFATYPDITNRTFIGDYINAHNDHRSEVQPPASNMLYMSFDLGLAKIARAWGRKCIFGHNPNRKVHPEIKYQPFGENIWRGSASSQPFDAAAAINAFYSEVQYYTYDDHTCSKVCGHYTQVVWADSYKVGCAIVFCSRATDGERNILHFVCNYAPAGNYRGVRPYKRGSSCSKCPEGDTCPNQLCRNSEREKERNENYKRWNPPYDFHITCDESCIAVAVLRPLLMFIAFAVVYYLKLRYPGLNLKH</sequence>
<reference evidence="5" key="2">
    <citation type="submission" date="2025-08" db="UniProtKB">
        <authorList>
            <consortium name="Ensembl"/>
        </authorList>
    </citation>
    <scope>IDENTIFICATION</scope>
</reference>
<dbReference type="GO" id="GO:0005576">
    <property type="term" value="C:extracellular region"/>
    <property type="evidence" value="ECO:0007669"/>
    <property type="project" value="InterPro"/>
</dbReference>
<dbReference type="PROSITE" id="PS01010">
    <property type="entry name" value="CRISP_2"/>
    <property type="match status" value="1"/>
</dbReference>
<proteinExistence type="inferred from homology"/>
<dbReference type="InterPro" id="IPR014044">
    <property type="entry name" value="CAP_dom"/>
</dbReference>
<dbReference type="Ensembl" id="ENSPMRT00000030253.1">
    <property type="protein sequence ID" value="ENSPMRP00000028521.1"/>
    <property type="gene ID" value="ENSPMRG00000018418.1"/>
</dbReference>
<protein>
    <submittedName>
        <fullName evidence="5">Glioma pathogenesis-related protein 1-like</fullName>
    </submittedName>
</protein>
<feature type="signal peptide" evidence="3">
    <location>
        <begin position="1"/>
        <end position="21"/>
    </location>
</feature>
<evidence type="ECO:0000259" key="4">
    <source>
        <dbReference type="SMART" id="SM00198"/>
    </source>
</evidence>
<dbReference type="GeneID" id="114605477"/>
<keyword evidence="2" id="KW-0472">Membrane</keyword>
<organism evidence="5 6">
    <name type="scientific">Podarcis muralis</name>
    <name type="common">Wall lizard</name>
    <name type="synonym">Lacerta muralis</name>
    <dbReference type="NCBI Taxonomy" id="64176"/>
    <lineage>
        <taxon>Eukaryota</taxon>
        <taxon>Metazoa</taxon>
        <taxon>Chordata</taxon>
        <taxon>Craniata</taxon>
        <taxon>Vertebrata</taxon>
        <taxon>Euteleostomi</taxon>
        <taxon>Lepidosauria</taxon>
        <taxon>Squamata</taxon>
        <taxon>Bifurcata</taxon>
        <taxon>Unidentata</taxon>
        <taxon>Episquamata</taxon>
        <taxon>Laterata</taxon>
        <taxon>Lacertibaenia</taxon>
        <taxon>Lacertidae</taxon>
        <taxon>Podarcis</taxon>
    </lineage>
</organism>
<evidence type="ECO:0000256" key="1">
    <source>
        <dbReference type="ARBA" id="ARBA00009923"/>
    </source>
</evidence>
<evidence type="ECO:0000313" key="5">
    <source>
        <dbReference type="Ensembl" id="ENSPMRP00000028521.1"/>
    </source>
</evidence>
<evidence type="ECO:0000256" key="2">
    <source>
        <dbReference type="SAM" id="Phobius"/>
    </source>
</evidence>
<dbReference type="PRINTS" id="PR00837">
    <property type="entry name" value="V5TPXLIKE"/>
</dbReference>
<feature type="chain" id="PRO_5025503552" evidence="3">
    <location>
        <begin position="22"/>
        <end position="270"/>
    </location>
</feature>
<dbReference type="Pfam" id="PF00188">
    <property type="entry name" value="CAP"/>
    <property type="match status" value="1"/>
</dbReference>
<dbReference type="PANTHER" id="PTHR10334">
    <property type="entry name" value="CYSTEINE-RICH SECRETORY PROTEIN-RELATED"/>
    <property type="match status" value="1"/>
</dbReference>
<dbReference type="PROSITE" id="PS01009">
    <property type="entry name" value="CRISP_1"/>
    <property type="match status" value="1"/>
</dbReference>
<dbReference type="OrthoDB" id="43654at2759"/>
<dbReference type="Proteomes" id="UP000472272">
    <property type="component" value="Chromosome 10"/>
</dbReference>